<dbReference type="InParanoid" id="Q6FSX0"/>
<evidence type="ECO:0000256" key="4">
    <source>
        <dbReference type="ARBA" id="ARBA00040565"/>
    </source>
</evidence>
<dbReference type="Gene3D" id="3.40.1370.10">
    <property type="match status" value="1"/>
</dbReference>
<name>Q6FSX0_CANGA</name>
<dbReference type="Pfam" id="PF00573">
    <property type="entry name" value="Ribosomal_L4"/>
    <property type="match status" value="1"/>
</dbReference>
<comment type="similarity">
    <text evidence="1">Belongs to the universal ribosomal protein uL4 family.</text>
</comment>
<dbReference type="InterPro" id="IPR023574">
    <property type="entry name" value="Ribosomal_uL4_dom_sf"/>
</dbReference>
<dbReference type="InterPro" id="IPR013005">
    <property type="entry name" value="Ribosomal_uL4-like"/>
</dbReference>
<dbReference type="eggNOG" id="KOG1624">
    <property type="taxonomic scope" value="Eukaryota"/>
</dbReference>
<proteinExistence type="inferred from homology"/>
<dbReference type="Proteomes" id="UP000002428">
    <property type="component" value="Chromosome G"/>
</dbReference>
<protein>
    <recommendedName>
        <fullName evidence="4">Large ribosomal subunit protein uL4m</fullName>
    </recommendedName>
</protein>
<dbReference type="SUPFAM" id="SSF52166">
    <property type="entry name" value="Ribosomal protein L4"/>
    <property type="match status" value="1"/>
</dbReference>
<dbReference type="InterPro" id="IPR002136">
    <property type="entry name" value="Ribosomal_uL4"/>
</dbReference>
<evidence type="ECO:0000256" key="1">
    <source>
        <dbReference type="ARBA" id="ARBA00010528"/>
    </source>
</evidence>
<dbReference type="KEGG" id="cgr:2888172"/>
<dbReference type="STRING" id="284593.Q6FSX0"/>
<dbReference type="HOGENOM" id="CLU_041575_4_2_1"/>
<keyword evidence="8" id="KW-1185">Reference proteome</keyword>
<dbReference type="GO" id="GO:0003735">
    <property type="term" value="F:structural constituent of ribosome"/>
    <property type="evidence" value="ECO:0007669"/>
    <property type="project" value="EnsemblFungi"/>
</dbReference>
<dbReference type="GO" id="GO:0005762">
    <property type="term" value="C:mitochondrial large ribosomal subunit"/>
    <property type="evidence" value="ECO:0007669"/>
    <property type="project" value="EnsemblFungi"/>
</dbReference>
<dbReference type="EMBL" id="CR380953">
    <property type="protein sequence ID" value="CAG59601.1"/>
    <property type="molecule type" value="Genomic_DNA"/>
</dbReference>
<organism evidence="7 8">
    <name type="scientific">Candida glabrata (strain ATCC 2001 / BCRC 20586 / JCM 3761 / NBRC 0622 / NRRL Y-65 / CBS 138)</name>
    <name type="common">Yeast</name>
    <name type="synonym">Nakaseomyces glabratus</name>
    <dbReference type="NCBI Taxonomy" id="284593"/>
    <lineage>
        <taxon>Eukaryota</taxon>
        <taxon>Fungi</taxon>
        <taxon>Dikarya</taxon>
        <taxon>Ascomycota</taxon>
        <taxon>Saccharomycotina</taxon>
        <taxon>Saccharomycetes</taxon>
        <taxon>Saccharomycetales</taxon>
        <taxon>Saccharomycetaceae</taxon>
        <taxon>Nakaseomyces</taxon>
    </lineage>
</organism>
<dbReference type="CGD" id="CAL0137627">
    <property type="gene designation" value="CAGL0G07205g"/>
</dbReference>
<keyword evidence="2" id="KW-0689">Ribosomal protein</keyword>
<gene>
    <name evidence="6 7" type="ordered locus">CAGL0G07205g</name>
</gene>
<evidence type="ECO:0000313" key="6">
    <source>
        <dbReference type="CGD" id="CAL0137627"/>
    </source>
</evidence>
<sequence>MSRSALKSVDRLRLVINTSRNFSSEAAVLPNAAPRPKYTLATVRSFPSLEPNSFIPVSANVLSLPLRRDILWQAVVYENDKRRVGASNPPGRSDKGFSRKKLLPQKGSGKARVGDANSPIRHNGGRALARTAPNDYSTELNKKVYSTAFFTALSHQYKLGNLFVIGKEGEIAKNDVEILDIDLGQKPVPSDKIKPNKMAELENEYCEMYFKKFLAENNLFKQRLLFVTNEPREKLLHASDKYKDKIDIIQKEHLEVNDILRAGKIYIELEALKGISAKYMSYLEN</sequence>
<dbReference type="PANTHER" id="PTHR10746">
    <property type="entry name" value="50S RIBOSOMAL PROTEIN L4"/>
    <property type="match status" value="1"/>
</dbReference>
<feature type="region of interest" description="Disordered" evidence="5">
    <location>
        <begin position="83"/>
        <end position="130"/>
    </location>
</feature>
<dbReference type="PANTHER" id="PTHR10746:SF6">
    <property type="entry name" value="LARGE RIBOSOMAL SUBUNIT PROTEIN UL4M"/>
    <property type="match status" value="1"/>
</dbReference>
<dbReference type="FunCoup" id="Q6FSX0">
    <property type="interactions" value="377"/>
</dbReference>
<accession>Q6FSX0</accession>
<reference evidence="7 8" key="1">
    <citation type="journal article" date="2004" name="Nature">
        <title>Genome evolution in yeasts.</title>
        <authorList>
            <consortium name="Genolevures"/>
            <person name="Dujon B."/>
            <person name="Sherman D."/>
            <person name="Fischer G."/>
            <person name="Durrens P."/>
            <person name="Casaregola S."/>
            <person name="Lafontaine I."/>
            <person name="de Montigny J."/>
            <person name="Marck C."/>
            <person name="Neuveglise C."/>
            <person name="Talla E."/>
            <person name="Goffard N."/>
            <person name="Frangeul L."/>
            <person name="Aigle M."/>
            <person name="Anthouard V."/>
            <person name="Babour A."/>
            <person name="Barbe V."/>
            <person name="Barnay S."/>
            <person name="Blanchin S."/>
            <person name="Beckerich J.M."/>
            <person name="Beyne E."/>
            <person name="Bleykasten C."/>
            <person name="Boisrame A."/>
            <person name="Boyer J."/>
            <person name="Cattolico L."/>
            <person name="Confanioleri F."/>
            <person name="de Daruvar A."/>
            <person name="Despons L."/>
            <person name="Fabre E."/>
            <person name="Fairhead C."/>
            <person name="Ferry-Dumazet H."/>
            <person name="Groppi A."/>
            <person name="Hantraye F."/>
            <person name="Hennequin C."/>
            <person name="Jauniaux N."/>
            <person name="Joyet P."/>
            <person name="Kachouri R."/>
            <person name="Kerrest A."/>
            <person name="Koszul R."/>
            <person name="Lemaire M."/>
            <person name="Lesur I."/>
            <person name="Ma L."/>
            <person name="Muller H."/>
            <person name="Nicaud J.M."/>
            <person name="Nikolski M."/>
            <person name="Oztas S."/>
            <person name="Ozier-Kalogeropoulos O."/>
            <person name="Pellenz S."/>
            <person name="Potier S."/>
            <person name="Richard G.F."/>
            <person name="Straub M.L."/>
            <person name="Suleau A."/>
            <person name="Swennene D."/>
            <person name="Tekaia F."/>
            <person name="Wesolowski-Louvel M."/>
            <person name="Westhof E."/>
            <person name="Wirth B."/>
            <person name="Zeniou-Meyer M."/>
            <person name="Zivanovic I."/>
            <person name="Bolotin-Fukuhara M."/>
            <person name="Thierry A."/>
            <person name="Bouchier C."/>
            <person name="Caudron B."/>
            <person name="Scarpelli C."/>
            <person name="Gaillardin C."/>
            <person name="Weissenbach J."/>
            <person name="Wincker P."/>
            <person name="Souciet J.L."/>
        </authorList>
    </citation>
    <scope>NUCLEOTIDE SEQUENCE [LARGE SCALE GENOMIC DNA]</scope>
    <source>
        <strain evidence="8">ATCC 2001 / BCRC 20586 / JCM 3761 / NBRC 0622 / NRRL Y-65 / CBS 138</strain>
    </source>
</reference>
<dbReference type="AlphaFoldDB" id="Q6FSX0"/>
<evidence type="ECO:0000313" key="8">
    <source>
        <dbReference type="Proteomes" id="UP000002428"/>
    </source>
</evidence>
<keyword evidence="3" id="KW-0687">Ribonucleoprotein</keyword>
<evidence type="ECO:0000256" key="5">
    <source>
        <dbReference type="SAM" id="MobiDB-lite"/>
    </source>
</evidence>
<dbReference type="VEuPathDB" id="FungiDB:CAGL0G07205g"/>
<evidence type="ECO:0000313" key="7">
    <source>
        <dbReference type="EMBL" id="CAG59601.1"/>
    </source>
</evidence>
<evidence type="ECO:0000256" key="3">
    <source>
        <dbReference type="ARBA" id="ARBA00023274"/>
    </source>
</evidence>
<evidence type="ECO:0000256" key="2">
    <source>
        <dbReference type="ARBA" id="ARBA00022980"/>
    </source>
</evidence>
<dbReference type="GO" id="GO:0006412">
    <property type="term" value="P:translation"/>
    <property type="evidence" value="ECO:0007669"/>
    <property type="project" value="InterPro"/>
</dbReference>